<name>A0A073KFA8_9BACI</name>
<organism evidence="1 2">
    <name type="scientific">Bacillus manliponensis</name>
    <dbReference type="NCBI Taxonomy" id="574376"/>
    <lineage>
        <taxon>Bacteria</taxon>
        <taxon>Bacillati</taxon>
        <taxon>Bacillota</taxon>
        <taxon>Bacilli</taxon>
        <taxon>Bacillales</taxon>
        <taxon>Bacillaceae</taxon>
        <taxon>Bacillus</taxon>
        <taxon>Bacillus cereus group</taxon>
    </lineage>
</organism>
<dbReference type="Proteomes" id="UP000027822">
    <property type="component" value="Unassembled WGS sequence"/>
</dbReference>
<dbReference type="Pfam" id="PF14156">
    <property type="entry name" value="AbbA_antirepres"/>
    <property type="match status" value="1"/>
</dbReference>
<dbReference type="eggNOG" id="ENOG502ZT80">
    <property type="taxonomic scope" value="Bacteria"/>
</dbReference>
<dbReference type="STRING" id="574376.BAMA_09285"/>
<evidence type="ECO:0000313" key="2">
    <source>
        <dbReference type="Proteomes" id="UP000027822"/>
    </source>
</evidence>
<dbReference type="AlphaFoldDB" id="A0A073KFA8"/>
<dbReference type="EMBL" id="JOTN01000002">
    <property type="protein sequence ID" value="KEK20978.1"/>
    <property type="molecule type" value="Genomic_DNA"/>
</dbReference>
<dbReference type="RefSeq" id="WP_034635857.1">
    <property type="nucleotide sequence ID" value="NZ_CBCSJC010000001.1"/>
</dbReference>
<sequence>MKDTIHLTREEQILLLEVLFRQNYASEILSAEITDIETGMKKVNHNEYKQMIHLFERLKTEEYLGY</sequence>
<reference evidence="1 2" key="1">
    <citation type="submission" date="2014-06" db="EMBL/GenBank/DDBJ databases">
        <title>Draft genome sequence of Bacillus manliponensis JCM 15802 (MCCC 1A00708).</title>
        <authorList>
            <person name="Lai Q."/>
            <person name="Liu Y."/>
            <person name="Shao Z."/>
        </authorList>
    </citation>
    <scope>NUCLEOTIDE SEQUENCE [LARGE SCALE GENOMIC DNA]</scope>
    <source>
        <strain evidence="1 2">JCM 15802</strain>
    </source>
</reference>
<dbReference type="InterPro" id="IPR025446">
    <property type="entry name" value="Antirep_AbbA"/>
</dbReference>
<comment type="caution">
    <text evidence="1">The sequence shown here is derived from an EMBL/GenBank/DDBJ whole genome shotgun (WGS) entry which is preliminary data.</text>
</comment>
<accession>A0A073KFA8</accession>
<gene>
    <name evidence="1" type="ORF">BAMA_09285</name>
</gene>
<protein>
    <submittedName>
        <fullName evidence="1">Recombinase XerD</fullName>
    </submittedName>
</protein>
<dbReference type="Gene3D" id="1.10.287.3030">
    <property type="match status" value="1"/>
</dbReference>
<dbReference type="OrthoDB" id="2972529at2"/>
<keyword evidence="2" id="KW-1185">Reference proteome</keyword>
<evidence type="ECO:0000313" key="1">
    <source>
        <dbReference type="EMBL" id="KEK20978.1"/>
    </source>
</evidence>
<proteinExistence type="predicted"/>